<dbReference type="Proteomes" id="UP000465846">
    <property type="component" value="Chromosome"/>
</dbReference>
<evidence type="ECO:0000313" key="4">
    <source>
        <dbReference type="Proteomes" id="UP000465846"/>
    </source>
</evidence>
<feature type="compositionally biased region" description="Low complexity" evidence="1">
    <location>
        <begin position="21"/>
        <end position="37"/>
    </location>
</feature>
<feature type="region of interest" description="Disordered" evidence="1">
    <location>
        <begin position="1"/>
        <end position="51"/>
    </location>
</feature>
<keyword evidence="2" id="KW-0472">Membrane</keyword>
<accession>A0A6C0UC86</accession>
<dbReference type="EMBL" id="CP048739">
    <property type="protein sequence ID" value="QIB72855.1"/>
    <property type="molecule type" value="Genomic_DNA"/>
</dbReference>
<proteinExistence type="predicted"/>
<keyword evidence="2" id="KW-1133">Transmembrane helix</keyword>
<reference evidence="3 4" key="1">
    <citation type="submission" date="2020-02" db="EMBL/GenBank/DDBJ databases">
        <title>Whole genome sequence of Halogeometricum borinquense strain wsp4.</title>
        <authorList>
            <person name="Verma D.K."/>
            <person name="Gopal K."/>
            <person name="Prasad E.S."/>
        </authorList>
    </citation>
    <scope>NUCLEOTIDE SEQUENCE [LARGE SCALE GENOMIC DNA]</scope>
    <source>
        <strain evidence="4">wsp4</strain>
    </source>
</reference>
<gene>
    <name evidence="3" type="ORF">G3I44_00260</name>
</gene>
<keyword evidence="2" id="KW-0812">Transmembrane</keyword>
<dbReference type="RefSeq" id="WP_163485047.1">
    <property type="nucleotide sequence ID" value="NZ_CP048739.1"/>
</dbReference>
<feature type="transmembrane region" description="Helical" evidence="2">
    <location>
        <begin position="154"/>
        <end position="181"/>
    </location>
</feature>
<name>A0A6C0UC86_9EURY</name>
<evidence type="ECO:0000313" key="3">
    <source>
        <dbReference type="EMBL" id="QIB72855.1"/>
    </source>
</evidence>
<organism evidence="3 4">
    <name type="scientific">Halogeometricum borinquense</name>
    <dbReference type="NCBI Taxonomy" id="60847"/>
    <lineage>
        <taxon>Archaea</taxon>
        <taxon>Methanobacteriati</taxon>
        <taxon>Methanobacteriota</taxon>
        <taxon>Stenosarchaea group</taxon>
        <taxon>Halobacteria</taxon>
        <taxon>Halobacteriales</taxon>
        <taxon>Haloferacaceae</taxon>
        <taxon>Halogeometricum</taxon>
    </lineage>
</organism>
<dbReference type="AlphaFoldDB" id="A0A6C0UC86"/>
<evidence type="ECO:0000256" key="2">
    <source>
        <dbReference type="SAM" id="Phobius"/>
    </source>
</evidence>
<evidence type="ECO:0000256" key="1">
    <source>
        <dbReference type="SAM" id="MobiDB-lite"/>
    </source>
</evidence>
<feature type="transmembrane region" description="Helical" evidence="2">
    <location>
        <begin position="71"/>
        <end position="101"/>
    </location>
</feature>
<sequence>MDSPPHNAGDDIDTDSHDGDNAGYDDGNTGYDDGNTGYDDDGTSVGTSPRTTDYEDPIGDLLPYASVDSNWWYWIAAPIALFVLSLVGGILFFVAFLFDILLTGGILSVTTGILFAGIASLIGLVLSVMFPVAVYVDARALCEAPESSWSPDPVLYGLVALAGVVVTAFTVSIPFGIYYLYRRHVAVGTP</sequence>
<dbReference type="GeneID" id="44077787"/>
<protein>
    <submittedName>
        <fullName evidence="3">Uncharacterized protein</fullName>
    </submittedName>
</protein>